<evidence type="ECO:0000256" key="3">
    <source>
        <dbReference type="ARBA" id="ARBA00012982"/>
    </source>
</evidence>
<dbReference type="AlphaFoldDB" id="Q97FY9"/>
<dbReference type="GeneID" id="44999054"/>
<dbReference type="eggNOG" id="COG0720">
    <property type="taxonomic scope" value="Bacteria"/>
</dbReference>
<comment type="similarity">
    <text evidence="2">Belongs to the PTPS family. QueD subfamily.</text>
</comment>
<evidence type="ECO:0000313" key="8">
    <source>
        <dbReference type="Proteomes" id="UP000000814"/>
    </source>
</evidence>
<dbReference type="PIR" id="C97218">
    <property type="entry name" value="C97218"/>
</dbReference>
<evidence type="ECO:0000256" key="5">
    <source>
        <dbReference type="ARBA" id="ARBA00031449"/>
    </source>
</evidence>
<reference evidence="7 8" key="1">
    <citation type="journal article" date="2001" name="J. Bacteriol.">
        <title>Genome sequence and comparative analysis of the solvent-producing bacterium Clostridium acetobutylicum.</title>
        <authorList>
            <person name="Nolling J."/>
            <person name="Breton G."/>
            <person name="Omelchenko M.V."/>
            <person name="Makarova K.S."/>
            <person name="Zeng Q."/>
            <person name="Gibson R."/>
            <person name="Lee H.M."/>
            <person name="Dubois J."/>
            <person name="Qiu D."/>
            <person name="Hitti J."/>
            <person name="Wolf Y.I."/>
            <person name="Tatusov R.L."/>
            <person name="Sabathe F."/>
            <person name="Doucette-Stamm L."/>
            <person name="Soucaille P."/>
            <person name="Daly M.J."/>
            <person name="Bennett G.N."/>
            <person name="Koonin E.V."/>
            <person name="Smith D.R."/>
        </authorList>
    </citation>
    <scope>NUCLEOTIDE SEQUENCE [LARGE SCALE GENOMIC DNA]</scope>
    <source>
        <strain evidence="8">ATCC 824 / DSM 792 / JCM 1419 / LMG 5710 / VKM B-1787</strain>
    </source>
</reference>
<dbReference type="RefSeq" id="WP_010965875.1">
    <property type="nucleotide sequence ID" value="NC_003030.1"/>
</dbReference>
<dbReference type="EC" id="4.1.2.50" evidence="3"/>
<sequence length="153" mass="18034">MKYNQYRFKFYLNAAHSIFLNGVLGDKHPHTWEITINTIKINDSFVIFNDVEKKIDKYLQGFQDIYLNDTEPFNKINPTLENICVYFKETLGKLLSKNGWVLLSIEISETPTRSYIIDVGDEVKYESAYEDNTSQMKYLKDAVKNKIERMKKI</sequence>
<dbReference type="SUPFAM" id="SSF55620">
    <property type="entry name" value="Tetrahydrobiopterin biosynthesis enzymes-like"/>
    <property type="match status" value="1"/>
</dbReference>
<dbReference type="UniPathway" id="UPA00391"/>
<dbReference type="InterPro" id="IPR007115">
    <property type="entry name" value="6-PTP_synth/QueD"/>
</dbReference>
<comment type="pathway">
    <text evidence="1">Purine metabolism; 7-cyano-7-deazaguanine biosynthesis.</text>
</comment>
<dbReference type="HOGENOM" id="CLU_111016_5_0_9"/>
<comment type="catalytic activity">
    <reaction evidence="6">
        <text>7,8-dihydroneopterin 3'-triphosphate + H2O = 6-carboxy-5,6,7,8-tetrahydropterin + triphosphate + acetaldehyde + 2 H(+)</text>
        <dbReference type="Rhea" id="RHEA:27966"/>
        <dbReference type="ChEBI" id="CHEBI:15343"/>
        <dbReference type="ChEBI" id="CHEBI:15377"/>
        <dbReference type="ChEBI" id="CHEBI:15378"/>
        <dbReference type="ChEBI" id="CHEBI:18036"/>
        <dbReference type="ChEBI" id="CHEBI:58462"/>
        <dbReference type="ChEBI" id="CHEBI:61032"/>
        <dbReference type="EC" id="4.1.2.50"/>
    </reaction>
</comment>
<protein>
    <recommendedName>
        <fullName evidence="4">6-carboxy-5,6,7,8-tetrahydropterin synthase</fullName>
        <ecNumber evidence="3">4.1.2.50</ecNumber>
    </recommendedName>
    <alternativeName>
        <fullName evidence="5">Queuosine biosynthesis protein QueD</fullName>
    </alternativeName>
</protein>
<dbReference type="OrthoDB" id="9804698at2"/>
<organism evidence="7 8">
    <name type="scientific">Clostridium acetobutylicum (strain ATCC 824 / DSM 792 / JCM 1419 / IAM 19013 / LMG 5710 / NBRC 13948 / NRRL B-527 / VKM B-1787 / 2291 / W)</name>
    <dbReference type="NCBI Taxonomy" id="272562"/>
    <lineage>
        <taxon>Bacteria</taxon>
        <taxon>Bacillati</taxon>
        <taxon>Bacillota</taxon>
        <taxon>Clostridia</taxon>
        <taxon>Eubacteriales</taxon>
        <taxon>Clostridiaceae</taxon>
        <taxon>Clostridium</taxon>
    </lineage>
</organism>
<evidence type="ECO:0000256" key="6">
    <source>
        <dbReference type="ARBA" id="ARBA00048807"/>
    </source>
</evidence>
<dbReference type="Gene3D" id="3.30.479.10">
    <property type="entry name" value="6-pyruvoyl tetrahydropterin synthase/QueD"/>
    <property type="match status" value="1"/>
</dbReference>
<dbReference type="GO" id="GO:0070497">
    <property type="term" value="F:6-carboxytetrahydropterin synthase activity"/>
    <property type="evidence" value="ECO:0007669"/>
    <property type="project" value="UniProtKB-EC"/>
</dbReference>
<dbReference type="InterPro" id="IPR017543">
    <property type="entry name" value="6-PTP_synth-rel_bac"/>
</dbReference>
<keyword evidence="8" id="KW-1185">Reference proteome</keyword>
<dbReference type="Proteomes" id="UP000000814">
    <property type="component" value="Chromosome"/>
</dbReference>
<dbReference type="PATRIC" id="fig|272562.8.peg.2774"/>
<dbReference type="InterPro" id="IPR038418">
    <property type="entry name" value="6-PTP_synth/QueD_sf"/>
</dbReference>
<evidence type="ECO:0000256" key="2">
    <source>
        <dbReference type="ARBA" id="ARBA00008900"/>
    </source>
</evidence>
<dbReference type="NCBIfam" id="TIGR03112">
    <property type="entry name" value="6_pyr_pter_rel"/>
    <property type="match status" value="1"/>
</dbReference>
<evidence type="ECO:0000256" key="4">
    <source>
        <dbReference type="ARBA" id="ARBA00018141"/>
    </source>
</evidence>
<evidence type="ECO:0000256" key="1">
    <source>
        <dbReference type="ARBA" id="ARBA00005061"/>
    </source>
</evidence>
<accession>Q97FY9</accession>
<dbReference type="Pfam" id="PF01242">
    <property type="entry name" value="PTPS"/>
    <property type="match status" value="1"/>
</dbReference>
<name>Q97FY9_CLOAB</name>
<dbReference type="STRING" id="272562.CA_C2585"/>
<dbReference type="KEGG" id="cac:CA_C2585"/>
<proteinExistence type="inferred from homology"/>
<gene>
    <name evidence="7" type="ordered locus">CA_C2585</name>
</gene>
<dbReference type="EMBL" id="AE001437">
    <property type="protein sequence ID" value="AAK80534.1"/>
    <property type="molecule type" value="Genomic_DNA"/>
</dbReference>
<evidence type="ECO:0000313" key="7">
    <source>
        <dbReference type="EMBL" id="AAK80534.1"/>
    </source>
</evidence>